<proteinExistence type="predicted"/>
<keyword evidence="3" id="KW-1185">Reference proteome</keyword>
<name>A0A1Z3HH67_9CYAN</name>
<evidence type="ECO:0000256" key="1">
    <source>
        <dbReference type="SAM" id="MobiDB-lite"/>
    </source>
</evidence>
<dbReference type="EMBL" id="CP021983">
    <property type="protein sequence ID" value="ASC69636.1"/>
    <property type="molecule type" value="Genomic_DNA"/>
</dbReference>
<dbReference type="Proteomes" id="UP000191901">
    <property type="component" value="Chromosome"/>
</dbReference>
<evidence type="ECO:0000313" key="2">
    <source>
        <dbReference type="EMBL" id="ASC69636.1"/>
    </source>
</evidence>
<dbReference type="AlphaFoldDB" id="A0A1Z3HH67"/>
<protein>
    <submittedName>
        <fullName evidence="2">Uncharacterized protein</fullName>
    </submittedName>
</protein>
<sequence length="62" mass="6924">MAEPPQEIDLNEKLASLGHSVNEPEARSKGAQRVNVSRIEHLSLNDLKDKDPELFGSFHIKS</sequence>
<reference evidence="2 3" key="1">
    <citation type="journal article" date="2016" name="Biochim. Biophys. Acta">
        <title>Characterization of red-shifted phycobilisomes isolated from the chlorophyll f-containing cyanobacterium Halomicronema hongdechloris.</title>
        <authorList>
            <person name="Li Y."/>
            <person name="Lin Y."/>
            <person name="Garvey C.J."/>
            <person name="Birch D."/>
            <person name="Corkery R.W."/>
            <person name="Loughlin P.C."/>
            <person name="Scheer H."/>
            <person name="Willows R.D."/>
            <person name="Chen M."/>
        </authorList>
    </citation>
    <scope>NUCLEOTIDE SEQUENCE [LARGE SCALE GENOMIC DNA]</scope>
    <source>
        <strain evidence="2 3">C2206</strain>
    </source>
</reference>
<organism evidence="2 3">
    <name type="scientific">Halomicronema hongdechloris C2206</name>
    <dbReference type="NCBI Taxonomy" id="1641165"/>
    <lineage>
        <taxon>Bacteria</taxon>
        <taxon>Bacillati</taxon>
        <taxon>Cyanobacteriota</taxon>
        <taxon>Cyanophyceae</taxon>
        <taxon>Nodosilineales</taxon>
        <taxon>Nodosilineaceae</taxon>
        <taxon>Halomicronema</taxon>
    </lineage>
</organism>
<gene>
    <name evidence="2" type="ORF">XM38_005650</name>
</gene>
<evidence type="ECO:0000313" key="3">
    <source>
        <dbReference type="Proteomes" id="UP000191901"/>
    </source>
</evidence>
<accession>A0A1Z3HH67</accession>
<dbReference type="KEGG" id="hhg:XM38_005650"/>
<feature type="region of interest" description="Disordered" evidence="1">
    <location>
        <begin position="1"/>
        <end position="34"/>
    </location>
</feature>